<evidence type="ECO:0000256" key="10">
    <source>
        <dbReference type="ARBA" id="ARBA00022960"/>
    </source>
</evidence>
<comment type="pathway">
    <text evidence="18">Nucleotide-sugar biosynthesis; UDP-N-acetyl-alpha-D-glucosamine biosynthesis; N-acetyl-alpha-D-glucosamine 1-phosphate from alpha-D-glucosamine 6-phosphate (route II): step 2/2.</text>
</comment>
<comment type="cofactor">
    <cofactor evidence="18">
        <name>Mg(2+)</name>
        <dbReference type="ChEBI" id="CHEBI:18420"/>
    </cofactor>
    <text evidence="18">Binds 1 Mg(2+) ion per subunit.</text>
</comment>
<keyword evidence="10 18" id="KW-0133">Cell shape</keyword>
<feature type="binding site" evidence="18">
    <location>
        <position position="234"/>
    </location>
    <ligand>
        <name>Mg(2+)</name>
        <dbReference type="ChEBI" id="CHEBI:18420"/>
    </ligand>
</feature>
<evidence type="ECO:0000313" key="21">
    <source>
        <dbReference type="Proteomes" id="UP000063964"/>
    </source>
</evidence>
<evidence type="ECO:0000256" key="7">
    <source>
        <dbReference type="ARBA" id="ARBA00022723"/>
    </source>
</evidence>
<evidence type="ECO:0000313" key="20">
    <source>
        <dbReference type="EMBL" id="AMD92012.1"/>
    </source>
</evidence>
<feature type="binding site" evidence="18">
    <location>
        <position position="339"/>
    </location>
    <ligand>
        <name>UDP-N-acetyl-alpha-D-glucosamine</name>
        <dbReference type="ChEBI" id="CHEBI:57705"/>
    </ligand>
</feature>
<dbReference type="Pfam" id="PF14602">
    <property type="entry name" value="Hexapep_2"/>
    <property type="match status" value="1"/>
</dbReference>
<dbReference type="GO" id="GO:0006048">
    <property type="term" value="P:UDP-N-acetylglucosamine biosynthetic process"/>
    <property type="evidence" value="ECO:0007669"/>
    <property type="project" value="UniProtKB-UniPathway"/>
</dbReference>
<evidence type="ECO:0000256" key="3">
    <source>
        <dbReference type="ARBA" id="ARBA00007947"/>
    </source>
</evidence>
<dbReference type="GO" id="GO:0009245">
    <property type="term" value="P:lipid A biosynthetic process"/>
    <property type="evidence" value="ECO:0007669"/>
    <property type="project" value="UniProtKB-UniRule"/>
</dbReference>
<evidence type="ECO:0000256" key="4">
    <source>
        <dbReference type="ARBA" id="ARBA00022490"/>
    </source>
</evidence>
<dbReference type="OrthoDB" id="9775031at2"/>
<keyword evidence="8 18" id="KW-0677">Repeat</keyword>
<keyword evidence="12 18" id="KW-0511">Multifunctional enzyme</keyword>
<dbReference type="GO" id="GO:0000902">
    <property type="term" value="P:cell morphogenesis"/>
    <property type="evidence" value="ECO:0007669"/>
    <property type="project" value="UniProtKB-UniRule"/>
</dbReference>
<sequence>MKKEMGFLVLAAGKGTRMHSDKPKVLQEVLGKSILAYVLDILCASQCNNIPWVVVGHCAEEVMGRFAAVKVNFIHQQQQLGTGHAVSLAWPQIRESGVDFLCVVNGDTPYVPMKDVSALMELCAADNAALGFLTIHLENPKGYGRVVRDASGRVTEVVEEKDFRPGDHGGEIHEVNSGVYVFDVEKCSSFIEHLTCDNAQQEFYLTQMISLCSQAGLPVLARLNNDEGRLLGINSPAELVGYEDWLQKKIVNGLIASGVIVRNAASVVVGPDVHVEPGAEIIGPCEIYGNTTITRGTRVESHSWLRNAVLNACQVKSFSHIDGAELLPGASVGPFARLRPGTVVGQGARIGNFVEAKNAVLHAGAKAGHLSYLGDSEIGSGANIGAGTITCNYDGCRKHRTQIGERAFIGSNTALVAPVSVGSDALVGAGSVVTKDVPEGMLCVARGRQANIERKTGKSEK</sequence>
<comment type="pathway">
    <text evidence="18">Bacterial outer membrane biogenesis; LPS lipid A biosynthesis.</text>
</comment>
<feature type="binding site" evidence="18">
    <location>
        <position position="446"/>
    </location>
    <ligand>
        <name>acetyl-CoA</name>
        <dbReference type="ChEBI" id="CHEBI:57288"/>
    </ligand>
</feature>
<dbReference type="UniPathway" id="UPA00113">
    <property type="reaction ID" value="UER00532"/>
</dbReference>
<evidence type="ECO:0000256" key="12">
    <source>
        <dbReference type="ARBA" id="ARBA00023268"/>
    </source>
</evidence>
<dbReference type="PANTHER" id="PTHR43584:SF3">
    <property type="entry name" value="BIFUNCTIONAL PROTEIN GLMU"/>
    <property type="match status" value="1"/>
</dbReference>
<evidence type="ECO:0000256" key="17">
    <source>
        <dbReference type="ARBA" id="ARBA00049628"/>
    </source>
</evidence>
<keyword evidence="9 18" id="KW-0460">Magnesium</keyword>
<dbReference type="STRING" id="888061.AXF15_02050"/>
<feature type="binding site" evidence="18">
    <location>
        <position position="429"/>
    </location>
    <ligand>
        <name>acetyl-CoA</name>
        <dbReference type="ChEBI" id="CHEBI:57288"/>
    </ligand>
</feature>
<dbReference type="GO" id="GO:0016020">
    <property type="term" value="C:membrane"/>
    <property type="evidence" value="ECO:0007669"/>
    <property type="project" value="GOC"/>
</dbReference>
<keyword evidence="4 18" id="KW-0963">Cytoplasm</keyword>
<evidence type="ECO:0000256" key="15">
    <source>
        <dbReference type="ARBA" id="ARBA00048247"/>
    </source>
</evidence>
<dbReference type="EMBL" id="CP014230">
    <property type="protein sequence ID" value="AMD92012.1"/>
    <property type="molecule type" value="Genomic_DNA"/>
</dbReference>
<feature type="binding site" evidence="18">
    <location>
        <position position="357"/>
    </location>
    <ligand>
        <name>UDP-N-acetyl-alpha-D-glucosamine</name>
        <dbReference type="ChEBI" id="CHEBI:57705"/>
    </ligand>
</feature>
<evidence type="ECO:0000256" key="18">
    <source>
        <dbReference type="HAMAP-Rule" id="MF_01631"/>
    </source>
</evidence>
<comment type="similarity">
    <text evidence="2 18">In the C-terminal section; belongs to the transferase hexapeptide repeat family.</text>
</comment>
<dbReference type="InterPro" id="IPR025877">
    <property type="entry name" value="MobA-like_NTP_Trfase"/>
</dbReference>
<feature type="binding site" evidence="18">
    <location>
        <begin position="392"/>
        <end position="393"/>
    </location>
    <ligand>
        <name>acetyl-CoA</name>
        <dbReference type="ChEBI" id="CHEBI:57288"/>
    </ligand>
</feature>
<comment type="catalytic activity">
    <reaction evidence="15 18">
        <text>alpha-D-glucosamine 1-phosphate + acetyl-CoA = N-acetyl-alpha-D-glucosamine 1-phosphate + CoA + H(+)</text>
        <dbReference type="Rhea" id="RHEA:13725"/>
        <dbReference type="ChEBI" id="CHEBI:15378"/>
        <dbReference type="ChEBI" id="CHEBI:57287"/>
        <dbReference type="ChEBI" id="CHEBI:57288"/>
        <dbReference type="ChEBI" id="CHEBI:57776"/>
        <dbReference type="ChEBI" id="CHEBI:58516"/>
        <dbReference type="EC" id="2.3.1.157"/>
    </reaction>
</comment>
<dbReference type="GO" id="GO:0003977">
    <property type="term" value="F:UDP-N-acetylglucosamine diphosphorylase activity"/>
    <property type="evidence" value="ECO:0007669"/>
    <property type="project" value="UniProtKB-UniRule"/>
</dbReference>
<gene>
    <name evidence="18" type="primary">glmU</name>
    <name evidence="20" type="ORF">AXF15_02050</name>
</gene>
<evidence type="ECO:0000256" key="5">
    <source>
        <dbReference type="ARBA" id="ARBA00022679"/>
    </source>
</evidence>
<evidence type="ECO:0000256" key="9">
    <source>
        <dbReference type="ARBA" id="ARBA00022842"/>
    </source>
</evidence>
<dbReference type="Gene3D" id="2.160.10.10">
    <property type="entry name" value="Hexapeptide repeat proteins"/>
    <property type="match status" value="1"/>
</dbReference>
<feature type="domain" description="MobA-like NTP transferase" evidence="19">
    <location>
        <begin position="8"/>
        <end position="129"/>
    </location>
</feature>
<dbReference type="GO" id="GO:0009252">
    <property type="term" value="P:peptidoglycan biosynthetic process"/>
    <property type="evidence" value="ECO:0007669"/>
    <property type="project" value="UniProtKB-UniRule"/>
</dbReference>
<feature type="binding site" evidence="18">
    <location>
        <position position="24"/>
    </location>
    <ligand>
        <name>UDP-N-acetyl-alpha-D-glucosamine</name>
        <dbReference type="ChEBI" id="CHEBI:57705"/>
    </ligand>
</feature>
<dbReference type="Gene3D" id="3.90.550.10">
    <property type="entry name" value="Spore Coat Polysaccharide Biosynthesis Protein SpsA, Chain A"/>
    <property type="match status" value="1"/>
</dbReference>
<dbReference type="GO" id="GO:0071555">
    <property type="term" value="P:cell wall organization"/>
    <property type="evidence" value="ECO:0007669"/>
    <property type="project" value="UniProtKB-KW"/>
</dbReference>
<keyword evidence="13 18" id="KW-0012">Acyltransferase</keyword>
<dbReference type="HAMAP" id="MF_01631">
    <property type="entry name" value="GlmU"/>
    <property type="match status" value="1"/>
</dbReference>
<dbReference type="NCBIfam" id="TIGR01173">
    <property type="entry name" value="glmU"/>
    <property type="match status" value="1"/>
</dbReference>
<comment type="similarity">
    <text evidence="3 18">In the N-terminal section; belongs to the N-acetylglucosamine-1-phosphate uridyltransferase family.</text>
</comment>
<evidence type="ECO:0000256" key="2">
    <source>
        <dbReference type="ARBA" id="ARBA00007707"/>
    </source>
</evidence>
<name>A0A0X8JNF7_9BACT</name>
<comment type="subcellular location">
    <subcellularLocation>
        <location evidence="1 18">Cytoplasm</location>
    </subcellularLocation>
</comment>
<evidence type="ECO:0000256" key="13">
    <source>
        <dbReference type="ARBA" id="ARBA00023315"/>
    </source>
</evidence>
<dbReference type="PANTHER" id="PTHR43584">
    <property type="entry name" value="NUCLEOTIDYL TRANSFERASE"/>
    <property type="match status" value="1"/>
</dbReference>
<keyword evidence="21" id="KW-1185">Reference proteome</keyword>
<proteinExistence type="inferred from homology"/>
<reference evidence="21" key="1">
    <citation type="submission" date="2016-02" db="EMBL/GenBank/DDBJ databases">
        <authorList>
            <person name="Holder M.E."/>
            <person name="Ajami N.J."/>
            <person name="Petrosino J.F."/>
        </authorList>
    </citation>
    <scope>NUCLEOTIDE SEQUENCE [LARGE SCALE GENOMIC DNA]</scope>
    <source>
        <strain evidence="21">DSM 12838</strain>
    </source>
</reference>
<evidence type="ECO:0000256" key="16">
    <source>
        <dbReference type="ARBA" id="ARBA00048493"/>
    </source>
</evidence>
<feature type="binding site" evidence="18">
    <location>
        <position position="386"/>
    </location>
    <ligand>
        <name>acetyl-CoA</name>
        <dbReference type="ChEBI" id="CHEBI:57288"/>
    </ligand>
</feature>
<dbReference type="Proteomes" id="UP000063964">
    <property type="component" value="Chromosome"/>
</dbReference>
<keyword evidence="5 18" id="KW-0808">Transferase</keyword>
<evidence type="ECO:0000256" key="6">
    <source>
        <dbReference type="ARBA" id="ARBA00022695"/>
    </source>
</evidence>
<accession>A0A0X8JNF7</accession>
<dbReference type="GO" id="GO:0000287">
    <property type="term" value="F:magnesium ion binding"/>
    <property type="evidence" value="ECO:0007669"/>
    <property type="project" value="UniProtKB-UniRule"/>
</dbReference>
<feature type="active site" description="Proton acceptor" evidence="18">
    <location>
        <position position="369"/>
    </location>
</feature>
<dbReference type="InterPro" id="IPR001451">
    <property type="entry name" value="Hexapep"/>
</dbReference>
<comment type="subunit">
    <text evidence="18">Homotrimer.</text>
</comment>
<comment type="catalytic activity">
    <reaction evidence="16 18">
        <text>N-acetyl-alpha-D-glucosamine 1-phosphate + UTP + H(+) = UDP-N-acetyl-alpha-D-glucosamine + diphosphate</text>
        <dbReference type="Rhea" id="RHEA:13509"/>
        <dbReference type="ChEBI" id="CHEBI:15378"/>
        <dbReference type="ChEBI" id="CHEBI:33019"/>
        <dbReference type="ChEBI" id="CHEBI:46398"/>
        <dbReference type="ChEBI" id="CHEBI:57705"/>
        <dbReference type="ChEBI" id="CHEBI:57776"/>
        <dbReference type="EC" id="2.7.7.23"/>
    </reaction>
</comment>
<feature type="binding site" evidence="18">
    <location>
        <position position="107"/>
    </location>
    <ligand>
        <name>Mg(2+)</name>
        <dbReference type="ChEBI" id="CHEBI:18420"/>
    </ligand>
</feature>
<dbReference type="RefSeq" id="WP_066602641.1">
    <property type="nucleotide sequence ID" value="NZ_CP014230.1"/>
</dbReference>
<dbReference type="Pfam" id="PF12804">
    <property type="entry name" value="NTP_transf_3"/>
    <property type="match status" value="1"/>
</dbReference>
<feature type="binding site" evidence="18">
    <location>
        <position position="411"/>
    </location>
    <ligand>
        <name>acetyl-CoA</name>
        <dbReference type="ChEBI" id="CHEBI:57288"/>
    </ligand>
</feature>
<dbReference type="InterPro" id="IPR018357">
    <property type="entry name" value="Hexapep_transf_CS"/>
</dbReference>
<comment type="pathway">
    <text evidence="18">Nucleotide-sugar biosynthesis; UDP-N-acetyl-alpha-D-glucosamine biosynthesis; UDP-N-acetyl-alpha-D-glucosamine from N-acetyl-alpha-D-glucosamine 1-phosphate: step 1/1.</text>
</comment>
<feature type="binding site" evidence="18">
    <location>
        <position position="372"/>
    </location>
    <ligand>
        <name>UDP-N-acetyl-alpha-D-glucosamine</name>
        <dbReference type="ChEBI" id="CHEBI:57705"/>
    </ligand>
</feature>
<feature type="binding site" evidence="18">
    <location>
        <position position="76"/>
    </location>
    <ligand>
        <name>UDP-N-acetyl-alpha-D-glucosamine</name>
        <dbReference type="ChEBI" id="CHEBI:57705"/>
    </ligand>
</feature>
<feature type="region of interest" description="N-acetyltransferase" evidence="18">
    <location>
        <begin position="258"/>
        <end position="461"/>
    </location>
</feature>
<comment type="function">
    <text evidence="17 18">Catalyzes the last two sequential reactions in the de novo biosynthetic pathway for UDP-N-acetylglucosamine (UDP-GlcNAc). The C-terminal domain catalyzes the transfer of acetyl group from acetyl coenzyme A to glucosamine-1-phosphate (GlcN-1-P) to produce N-acetylglucosamine-1-phosphate (GlcNAc-1-P), which is converted into UDP-GlcNAc by the transfer of uridine 5-monophosphate (from uridine 5-triphosphate), a reaction catalyzed by the N-terminal domain.</text>
</comment>
<evidence type="ECO:0000256" key="11">
    <source>
        <dbReference type="ARBA" id="ARBA00022984"/>
    </source>
</evidence>
<feature type="binding site" evidence="18">
    <location>
        <begin position="10"/>
        <end position="13"/>
    </location>
    <ligand>
        <name>UDP-N-acetyl-alpha-D-glucosamine</name>
        <dbReference type="ChEBI" id="CHEBI:57705"/>
    </ligand>
</feature>
<keyword evidence="6 18" id="KW-0548">Nucleotidyltransferase</keyword>
<dbReference type="InterPro" id="IPR038009">
    <property type="entry name" value="GlmU_C_LbH"/>
</dbReference>
<feature type="binding site" evidence="18">
    <location>
        <position position="144"/>
    </location>
    <ligand>
        <name>UDP-N-acetyl-alpha-D-glucosamine</name>
        <dbReference type="ChEBI" id="CHEBI:57705"/>
    </ligand>
</feature>
<dbReference type="AlphaFoldDB" id="A0A0X8JNF7"/>
<dbReference type="EC" id="2.7.7.23" evidence="18"/>
<keyword evidence="7 18" id="KW-0479">Metal-binding</keyword>
<dbReference type="GO" id="GO:0008360">
    <property type="term" value="P:regulation of cell shape"/>
    <property type="evidence" value="ECO:0007669"/>
    <property type="project" value="UniProtKB-KW"/>
</dbReference>
<feature type="binding site" evidence="18">
    <location>
        <position position="176"/>
    </location>
    <ligand>
        <name>UDP-N-acetyl-alpha-D-glucosamine</name>
        <dbReference type="ChEBI" id="CHEBI:57705"/>
    </ligand>
</feature>
<dbReference type="UniPathway" id="UPA00973"/>
<feature type="binding site" evidence="18">
    <location>
        <position position="159"/>
    </location>
    <ligand>
        <name>UDP-N-acetyl-alpha-D-glucosamine</name>
        <dbReference type="ChEBI" id="CHEBI:57705"/>
    </ligand>
</feature>
<keyword evidence="14 18" id="KW-0961">Cell wall biogenesis/degradation</keyword>
<feature type="binding site" evidence="18">
    <location>
        <begin position="81"/>
        <end position="82"/>
    </location>
    <ligand>
        <name>UDP-N-acetyl-alpha-D-glucosamine</name>
        <dbReference type="ChEBI" id="CHEBI:57705"/>
    </ligand>
</feature>
<dbReference type="KEGG" id="doa:AXF15_02050"/>
<feature type="binding site" evidence="18">
    <location>
        <position position="383"/>
    </location>
    <ligand>
        <name>UDP-N-acetyl-alpha-D-glucosamine</name>
        <dbReference type="ChEBI" id="CHEBI:57705"/>
    </ligand>
</feature>
<organism evidence="20 21">
    <name type="scientific">Desulfomicrobium orale DSM 12838</name>
    <dbReference type="NCBI Taxonomy" id="888061"/>
    <lineage>
        <taxon>Bacteria</taxon>
        <taxon>Pseudomonadati</taxon>
        <taxon>Thermodesulfobacteriota</taxon>
        <taxon>Desulfovibrionia</taxon>
        <taxon>Desulfovibrionales</taxon>
        <taxon>Desulfomicrobiaceae</taxon>
        <taxon>Desulfomicrobium</taxon>
    </lineage>
</organism>
<evidence type="ECO:0000256" key="1">
    <source>
        <dbReference type="ARBA" id="ARBA00004496"/>
    </source>
</evidence>
<dbReference type="InterPro" id="IPR005882">
    <property type="entry name" value="Bifunctional_GlmU"/>
</dbReference>
<dbReference type="CDD" id="cd03353">
    <property type="entry name" value="LbH_GlmU_C"/>
    <property type="match status" value="1"/>
</dbReference>
<dbReference type="InterPro" id="IPR011004">
    <property type="entry name" value="Trimer_LpxA-like_sf"/>
</dbReference>
<dbReference type="PROSITE" id="PS00101">
    <property type="entry name" value="HEXAPEP_TRANSFERASES"/>
    <property type="match status" value="1"/>
</dbReference>
<keyword evidence="11 18" id="KW-0573">Peptidoglycan synthesis</keyword>
<dbReference type="EC" id="2.3.1.157" evidence="18"/>
<feature type="binding site" evidence="18">
    <location>
        <position position="234"/>
    </location>
    <ligand>
        <name>UDP-N-acetyl-alpha-D-glucosamine</name>
        <dbReference type="ChEBI" id="CHEBI:57705"/>
    </ligand>
</feature>
<feature type="region of interest" description="Pyrophosphorylase" evidence="18">
    <location>
        <begin position="1"/>
        <end position="236"/>
    </location>
</feature>
<dbReference type="InterPro" id="IPR029044">
    <property type="entry name" value="Nucleotide-diphossugar_trans"/>
</dbReference>
<dbReference type="InterPro" id="IPR050065">
    <property type="entry name" value="GlmU-like"/>
</dbReference>
<feature type="region of interest" description="Linker" evidence="18">
    <location>
        <begin position="237"/>
        <end position="257"/>
    </location>
</feature>
<protein>
    <recommendedName>
        <fullName evidence="18">Bifunctional protein GlmU</fullName>
    </recommendedName>
    <domain>
        <recommendedName>
            <fullName evidence="18">UDP-N-acetylglucosamine pyrophosphorylase</fullName>
            <ecNumber evidence="18">2.7.7.23</ecNumber>
        </recommendedName>
        <alternativeName>
            <fullName evidence="18">N-acetylglucosamine-1-phosphate uridyltransferase</fullName>
        </alternativeName>
    </domain>
    <domain>
        <recommendedName>
            <fullName evidence="18">Glucosamine-1-phosphate N-acetyltransferase</fullName>
            <ecNumber evidence="18">2.3.1.157</ecNumber>
        </recommendedName>
    </domain>
</protein>
<evidence type="ECO:0000256" key="14">
    <source>
        <dbReference type="ARBA" id="ARBA00023316"/>
    </source>
</evidence>
<dbReference type="CDD" id="cd02540">
    <property type="entry name" value="GT2_GlmU_N_bac"/>
    <property type="match status" value="1"/>
</dbReference>
<dbReference type="GO" id="GO:0005737">
    <property type="term" value="C:cytoplasm"/>
    <property type="evidence" value="ECO:0007669"/>
    <property type="project" value="UniProtKB-SubCell"/>
</dbReference>
<comment type="caution">
    <text evidence="18">Lacks conserved residue(s) required for the propagation of feature annotation.</text>
</comment>
<dbReference type="SUPFAM" id="SSF53448">
    <property type="entry name" value="Nucleotide-diphospho-sugar transferases"/>
    <property type="match status" value="1"/>
</dbReference>
<evidence type="ECO:0000259" key="19">
    <source>
        <dbReference type="Pfam" id="PF12804"/>
    </source>
</evidence>
<evidence type="ECO:0000256" key="8">
    <source>
        <dbReference type="ARBA" id="ARBA00022737"/>
    </source>
</evidence>
<dbReference type="SUPFAM" id="SSF51161">
    <property type="entry name" value="Trimeric LpxA-like enzymes"/>
    <property type="match status" value="1"/>
</dbReference>
<dbReference type="GO" id="GO:0019134">
    <property type="term" value="F:glucosamine-1-phosphate N-acetyltransferase activity"/>
    <property type="evidence" value="ECO:0007669"/>
    <property type="project" value="UniProtKB-UniRule"/>
</dbReference>